<feature type="domain" description="SWIM-type" evidence="8">
    <location>
        <begin position="125"/>
        <end position="161"/>
    </location>
</feature>
<dbReference type="GO" id="GO:0005634">
    <property type="term" value="C:nucleus"/>
    <property type="evidence" value="ECO:0007669"/>
    <property type="project" value="UniProtKB-SubCell"/>
</dbReference>
<comment type="subcellular location">
    <subcellularLocation>
        <location evidence="6">Nucleus</location>
    </subcellularLocation>
</comment>
<evidence type="ECO:0000256" key="1">
    <source>
        <dbReference type="ARBA" id="ARBA00005889"/>
    </source>
</evidence>
<feature type="region of interest" description="Disordered" evidence="7">
    <location>
        <begin position="267"/>
        <end position="303"/>
    </location>
</feature>
<dbReference type="EMBL" id="JBBPBK010000002">
    <property type="protein sequence ID" value="KAK9289539.1"/>
    <property type="molecule type" value="Genomic_DNA"/>
</dbReference>
<comment type="similarity">
    <text evidence="1 6">Belongs to the FHY3/FAR1 family.</text>
</comment>
<dbReference type="PANTHER" id="PTHR31669">
    <property type="entry name" value="PROTEIN FAR1-RELATED SEQUENCE 10-RELATED"/>
    <property type="match status" value="1"/>
</dbReference>
<comment type="function">
    <text evidence="6">Putative transcription activator involved in regulating light control of development.</text>
</comment>
<accession>A0AAP0X1S4</accession>
<evidence type="ECO:0000313" key="10">
    <source>
        <dbReference type="Proteomes" id="UP001415857"/>
    </source>
</evidence>
<dbReference type="AlphaFoldDB" id="A0AAP0X1S4"/>
<protein>
    <recommendedName>
        <fullName evidence="6">Protein FAR1-RELATED SEQUENCE</fullName>
    </recommendedName>
</protein>
<keyword evidence="10" id="KW-1185">Reference proteome</keyword>
<dbReference type="Proteomes" id="UP001415857">
    <property type="component" value="Unassembled WGS sequence"/>
</dbReference>
<dbReference type="Pfam" id="PF04434">
    <property type="entry name" value="SWIM"/>
    <property type="match status" value="1"/>
</dbReference>
<keyword evidence="6" id="KW-0539">Nucleus</keyword>
<dbReference type="InterPro" id="IPR031052">
    <property type="entry name" value="FHY3/FAR1"/>
</dbReference>
<dbReference type="PROSITE" id="PS50966">
    <property type="entry name" value="ZF_SWIM"/>
    <property type="match status" value="1"/>
</dbReference>
<evidence type="ECO:0000256" key="4">
    <source>
        <dbReference type="ARBA" id="ARBA00022833"/>
    </source>
</evidence>
<gene>
    <name evidence="9" type="ORF">L1049_007695</name>
</gene>
<comment type="caution">
    <text evidence="9">The sequence shown here is derived from an EMBL/GenBank/DDBJ whole genome shotgun (WGS) entry which is preliminary data.</text>
</comment>
<dbReference type="PANTHER" id="PTHR31669:SF283">
    <property type="entry name" value="PROTEIN FAR1-RELATED SEQUENCE"/>
    <property type="match status" value="1"/>
</dbReference>
<dbReference type="InterPro" id="IPR006564">
    <property type="entry name" value="Znf_PMZ"/>
</dbReference>
<evidence type="ECO:0000256" key="3">
    <source>
        <dbReference type="ARBA" id="ARBA00022771"/>
    </source>
</evidence>
<keyword evidence="3 5" id="KW-0863">Zinc-finger</keyword>
<evidence type="ECO:0000313" key="9">
    <source>
        <dbReference type="EMBL" id="KAK9289539.1"/>
    </source>
</evidence>
<dbReference type="SMART" id="SM00575">
    <property type="entry name" value="ZnF_PMZ"/>
    <property type="match status" value="1"/>
</dbReference>
<evidence type="ECO:0000259" key="8">
    <source>
        <dbReference type="PROSITE" id="PS50966"/>
    </source>
</evidence>
<evidence type="ECO:0000256" key="2">
    <source>
        <dbReference type="ARBA" id="ARBA00022723"/>
    </source>
</evidence>
<organism evidence="9 10">
    <name type="scientific">Liquidambar formosana</name>
    <name type="common">Formosan gum</name>
    <dbReference type="NCBI Taxonomy" id="63359"/>
    <lineage>
        <taxon>Eukaryota</taxon>
        <taxon>Viridiplantae</taxon>
        <taxon>Streptophyta</taxon>
        <taxon>Embryophyta</taxon>
        <taxon>Tracheophyta</taxon>
        <taxon>Spermatophyta</taxon>
        <taxon>Magnoliopsida</taxon>
        <taxon>eudicotyledons</taxon>
        <taxon>Gunneridae</taxon>
        <taxon>Pentapetalae</taxon>
        <taxon>Saxifragales</taxon>
        <taxon>Altingiaceae</taxon>
        <taxon>Liquidambar</taxon>
    </lineage>
</organism>
<keyword evidence="4 6" id="KW-0862">Zinc</keyword>
<dbReference type="GO" id="GO:0006355">
    <property type="term" value="P:regulation of DNA-templated transcription"/>
    <property type="evidence" value="ECO:0007669"/>
    <property type="project" value="UniProtKB-UniRule"/>
</dbReference>
<proteinExistence type="inferred from homology"/>
<evidence type="ECO:0000256" key="7">
    <source>
        <dbReference type="SAM" id="MobiDB-lite"/>
    </source>
</evidence>
<dbReference type="GO" id="GO:0008270">
    <property type="term" value="F:zinc ion binding"/>
    <property type="evidence" value="ECO:0007669"/>
    <property type="project" value="UniProtKB-UniRule"/>
</dbReference>
<keyword evidence="2 6" id="KW-0479">Metal-binding</keyword>
<sequence length="303" mass="35460">MFWAGMSTTQRSESMNAFFDGYLNSKTTLKQFVEQYDEALKKKIENENIADFSSFNSTIPLITDFEFEKQFQNAYTHDMFRKFQAEIRGMICCNVSLLGSKWHVSTYQVCDVAKGKDGKERKVLYNVLFSEVEFEVLCLCHLFEFKGIVCRHILKVLLERNIRELPGEYILDRWRKCIKRNHNYVKNCYEDLVTKEEMVRQSSLYTIFCQISDAAVKSIEKYEFLRENLEILHEKMSTLEFNVDDGDTIPCEDGCSRLRIRSPLKVRSKGRPPVKRKESRIYRLSNKGKKSGNCSKDVVGVDK</sequence>
<dbReference type="InterPro" id="IPR007527">
    <property type="entry name" value="Znf_SWIM"/>
</dbReference>
<reference evidence="9 10" key="1">
    <citation type="journal article" date="2024" name="Plant J.">
        <title>Genome sequences and population genomics reveal climatic adaptation and genomic divergence between two closely related sweetgum species.</title>
        <authorList>
            <person name="Xu W.Q."/>
            <person name="Ren C.Q."/>
            <person name="Zhang X.Y."/>
            <person name="Comes H.P."/>
            <person name="Liu X.H."/>
            <person name="Li Y.G."/>
            <person name="Kettle C.J."/>
            <person name="Jalonen R."/>
            <person name="Gaisberger H."/>
            <person name="Ma Y.Z."/>
            <person name="Qiu Y.X."/>
        </authorList>
    </citation>
    <scope>NUCLEOTIDE SEQUENCE [LARGE SCALE GENOMIC DNA]</scope>
    <source>
        <strain evidence="9">Hangzhou</strain>
    </source>
</reference>
<evidence type="ECO:0000256" key="6">
    <source>
        <dbReference type="RuleBase" id="RU367018"/>
    </source>
</evidence>
<name>A0AAP0X1S4_LIQFO</name>
<evidence type="ECO:0000256" key="5">
    <source>
        <dbReference type="PROSITE-ProRule" id="PRU00325"/>
    </source>
</evidence>